<dbReference type="InterPro" id="IPR001127">
    <property type="entry name" value="PTS_EIIA_1_perm"/>
</dbReference>
<evidence type="ECO:0000256" key="5">
    <source>
        <dbReference type="ARBA" id="ARBA00022683"/>
    </source>
</evidence>
<dbReference type="Gene3D" id="2.70.70.10">
    <property type="entry name" value="Glucose Permease (Domain IIA)"/>
    <property type="match status" value="1"/>
</dbReference>
<dbReference type="NCBIfam" id="TIGR00830">
    <property type="entry name" value="PTBA"/>
    <property type="match status" value="1"/>
</dbReference>
<dbReference type="PROSITE" id="PS00371">
    <property type="entry name" value="PTS_EIIA_TYPE_1_HIS"/>
    <property type="match status" value="1"/>
</dbReference>
<dbReference type="Proteomes" id="UP000008178">
    <property type="component" value="Chromosome"/>
</dbReference>
<dbReference type="AlphaFoldDB" id="G2T1M5"/>
<keyword evidence="2" id="KW-0813">Transport</keyword>
<dbReference type="EMBL" id="CP003040">
    <property type="protein sequence ID" value="AEN96698.1"/>
    <property type="molecule type" value="Genomic_DNA"/>
</dbReference>
<dbReference type="PANTHER" id="PTHR45008">
    <property type="entry name" value="PTS SYSTEM GLUCOSE-SPECIFIC EIIA COMPONENT"/>
    <property type="match status" value="1"/>
</dbReference>
<name>G2T1M5_ROSHA</name>
<sequence>MNEKGERLMFGLFHKKEQKALELGAPVSGQAVPLQEVSDPTFGGEILGKGVAVRPTDGRIYAPADGEITLLFDTLHALSMTTDTGAELLLHIGLDTVALKGAHFKAHVKTGDKVRKGDLLLEADLKAIREAGYDVITPMIVCNTDHFAEVKAVTGAEVTPQDTVLILTSK</sequence>
<dbReference type="SUPFAM" id="SSF51261">
    <property type="entry name" value="Duplicated hybrid motif"/>
    <property type="match status" value="1"/>
</dbReference>
<accession>G2T1M5</accession>
<dbReference type="GO" id="GO:0009401">
    <property type="term" value="P:phosphoenolpyruvate-dependent sugar phosphotransferase system"/>
    <property type="evidence" value="ECO:0007669"/>
    <property type="project" value="UniProtKB-KW"/>
</dbReference>
<comment type="subcellular location">
    <subcellularLocation>
        <location evidence="1">Cytoplasm</location>
    </subcellularLocation>
</comment>
<feature type="domain" description="PTS EIIA type-1" evidence="7">
    <location>
        <begin position="39"/>
        <end position="143"/>
    </location>
</feature>
<evidence type="ECO:0000256" key="2">
    <source>
        <dbReference type="ARBA" id="ARBA00022448"/>
    </source>
</evidence>
<dbReference type="GO" id="GO:0016301">
    <property type="term" value="F:kinase activity"/>
    <property type="evidence" value="ECO:0007669"/>
    <property type="project" value="UniProtKB-KW"/>
</dbReference>
<dbReference type="GO" id="GO:0005737">
    <property type="term" value="C:cytoplasm"/>
    <property type="evidence" value="ECO:0007669"/>
    <property type="project" value="UniProtKB-SubCell"/>
</dbReference>
<keyword evidence="4" id="KW-0808">Transferase</keyword>
<keyword evidence="3" id="KW-0762">Sugar transport</keyword>
<evidence type="ECO:0000313" key="9">
    <source>
        <dbReference type="Proteomes" id="UP000008178"/>
    </source>
</evidence>
<dbReference type="Pfam" id="PF00358">
    <property type="entry name" value="PTS_EIIA_1"/>
    <property type="match status" value="1"/>
</dbReference>
<evidence type="ECO:0000313" key="8">
    <source>
        <dbReference type="EMBL" id="AEN96698.1"/>
    </source>
</evidence>
<dbReference type="HOGENOM" id="CLU_012312_5_1_9"/>
<dbReference type="PROSITE" id="PS51093">
    <property type="entry name" value="PTS_EIIA_TYPE_1"/>
    <property type="match status" value="1"/>
</dbReference>
<evidence type="ECO:0000259" key="7">
    <source>
        <dbReference type="PROSITE" id="PS51093"/>
    </source>
</evidence>
<keyword evidence="9" id="KW-1185">Reference proteome</keyword>
<evidence type="ECO:0000256" key="1">
    <source>
        <dbReference type="ARBA" id="ARBA00004496"/>
    </source>
</evidence>
<proteinExistence type="predicted"/>
<dbReference type="STRING" id="585394.RHOM_07925"/>
<keyword evidence="5" id="KW-0598">Phosphotransferase system</keyword>
<organism evidence="8 9">
    <name type="scientific">Roseburia hominis (strain DSM 16839 / JCM 17582 / NCIMB 14029 / A2-183)</name>
    <dbReference type="NCBI Taxonomy" id="585394"/>
    <lineage>
        <taxon>Bacteria</taxon>
        <taxon>Bacillati</taxon>
        <taxon>Bacillota</taxon>
        <taxon>Clostridia</taxon>
        <taxon>Lachnospirales</taxon>
        <taxon>Lachnospiraceae</taxon>
        <taxon>Roseburia</taxon>
    </lineage>
</organism>
<dbReference type="FunFam" id="2.70.70.10:FF:000001">
    <property type="entry name" value="PTS system glucose-specific IIA component"/>
    <property type="match status" value="1"/>
</dbReference>
<dbReference type="eggNOG" id="COG2190">
    <property type="taxonomic scope" value="Bacteria"/>
</dbReference>
<dbReference type="InterPro" id="IPR011055">
    <property type="entry name" value="Dup_hybrid_motif"/>
</dbReference>
<evidence type="ECO:0000256" key="4">
    <source>
        <dbReference type="ARBA" id="ARBA00022679"/>
    </source>
</evidence>
<dbReference type="InterPro" id="IPR050890">
    <property type="entry name" value="PTS_EIIA_component"/>
</dbReference>
<reference evidence="8 9" key="1">
    <citation type="journal article" date="2015" name="Genome Announc.">
        <title>Complete genome sequence of the human gut symbiont Roseburia hominis.</title>
        <authorList>
            <person name="Travis A.J."/>
            <person name="Kelly D."/>
            <person name="Flint H.J."/>
            <person name="Aminov R.I."/>
        </authorList>
    </citation>
    <scope>NUCLEOTIDE SEQUENCE [LARGE SCALE GENOMIC DNA]</scope>
    <source>
        <strain evidence="9">DSM 16839 / JCM 17582 / NCIMB 14029 / A2-183</strain>
    </source>
</reference>
<evidence type="ECO:0000256" key="6">
    <source>
        <dbReference type="ARBA" id="ARBA00022777"/>
    </source>
</evidence>
<keyword evidence="6" id="KW-0418">Kinase</keyword>
<dbReference type="PANTHER" id="PTHR45008:SF1">
    <property type="entry name" value="PTS SYSTEM GLUCOSE-SPECIFIC EIIA COMPONENT"/>
    <property type="match status" value="1"/>
</dbReference>
<dbReference type="KEGG" id="rho:RHOM_07925"/>
<gene>
    <name evidence="8" type="ordered locus">RHOM_07925</name>
</gene>
<evidence type="ECO:0000256" key="3">
    <source>
        <dbReference type="ARBA" id="ARBA00022597"/>
    </source>
</evidence>
<protein>
    <submittedName>
        <fullName evidence="8">PTS system, beta-glucosides-specific IIA component / PTS system, beta-glucosides-specific IIB component / PTS system, beta-glucosides-specific IIC component</fullName>
    </submittedName>
</protein>